<organism evidence="2 3">
    <name type="scientific">Legionella longbeachae serogroup 1 (strain NSW150)</name>
    <dbReference type="NCBI Taxonomy" id="661367"/>
    <lineage>
        <taxon>Bacteria</taxon>
        <taxon>Pseudomonadati</taxon>
        <taxon>Pseudomonadota</taxon>
        <taxon>Gammaproteobacteria</taxon>
        <taxon>Legionellales</taxon>
        <taxon>Legionellaceae</taxon>
        <taxon>Legionella</taxon>
    </lineage>
</organism>
<feature type="region of interest" description="Disordered" evidence="1">
    <location>
        <begin position="38"/>
        <end position="65"/>
    </location>
</feature>
<name>D3HPW2_LEGLN</name>
<evidence type="ECO:0000313" key="2">
    <source>
        <dbReference type="EMBL" id="CBJ10926.1"/>
    </source>
</evidence>
<dbReference type="Proteomes" id="UP000001060">
    <property type="component" value="Chromosome"/>
</dbReference>
<evidence type="ECO:0000313" key="3">
    <source>
        <dbReference type="Proteomes" id="UP000001060"/>
    </source>
</evidence>
<evidence type="ECO:0000256" key="1">
    <source>
        <dbReference type="SAM" id="MobiDB-lite"/>
    </source>
</evidence>
<protein>
    <submittedName>
        <fullName evidence="2">Uncharacterized protein</fullName>
    </submittedName>
</protein>
<dbReference type="EMBL" id="FN650140">
    <property type="protein sequence ID" value="CBJ10926.1"/>
    <property type="molecule type" value="Genomic_DNA"/>
</dbReference>
<proteinExistence type="predicted"/>
<dbReference type="KEGG" id="llo:LLO_0591"/>
<dbReference type="AlphaFoldDB" id="D3HPW2"/>
<sequence length="89" mass="10308">MVLPPRDFKSLASTCFATWAIILWRLRPESNRRTRLCRPLHDHSATQPHFDTSKSTRSKKKATWSSLNLERETRLELATPTLARLCSTN</sequence>
<gene>
    <name evidence="2" type="ordered locus">LLO_0591</name>
</gene>
<accession>D3HPW2</accession>
<keyword evidence="3" id="KW-1185">Reference proteome</keyword>
<dbReference type="HOGENOM" id="CLU_2450941_0_0_6"/>
<reference evidence="2 3" key="1">
    <citation type="journal article" date="2010" name="PLoS Genet.">
        <title>Analysis of the Legionella longbeachae genome and transcriptome uncovers unique strategies to cause Legionnaires' disease.</title>
        <authorList>
            <person name="Cazalet C."/>
            <person name="Gomez-Valero L."/>
            <person name="Rusniok C."/>
            <person name="Lomma M."/>
            <person name="Dervins-Ravault D."/>
            <person name="Newton H."/>
            <person name="Sansom F."/>
            <person name="Jarraud S."/>
            <person name="Zidane N."/>
            <person name="Ma L."/>
            <person name="Bouchier C."/>
            <person name="Etienne J."/>
            <person name="Hartland E."/>
            <person name="Buchrieser C."/>
        </authorList>
    </citation>
    <scope>NUCLEOTIDE SEQUENCE [LARGE SCALE GENOMIC DNA]</scope>
    <source>
        <strain evidence="2 3">NSW150</strain>
    </source>
</reference>